<comment type="caution">
    <text evidence="2">The sequence shown here is derived from an EMBL/GenBank/DDBJ whole genome shotgun (WGS) entry which is preliminary data.</text>
</comment>
<accession>A0A9N8HHM4</accession>
<organism evidence="2 3">
    <name type="scientific">Seminavis robusta</name>
    <dbReference type="NCBI Taxonomy" id="568900"/>
    <lineage>
        <taxon>Eukaryota</taxon>
        <taxon>Sar</taxon>
        <taxon>Stramenopiles</taxon>
        <taxon>Ochrophyta</taxon>
        <taxon>Bacillariophyta</taxon>
        <taxon>Bacillariophyceae</taxon>
        <taxon>Bacillariophycidae</taxon>
        <taxon>Naviculales</taxon>
        <taxon>Naviculaceae</taxon>
        <taxon>Seminavis</taxon>
    </lineage>
</organism>
<protein>
    <submittedName>
        <fullName evidence="2">Uncharacterized protein</fullName>
    </submittedName>
</protein>
<gene>
    <name evidence="2" type="ORF">SEMRO_544_G163700.1</name>
</gene>
<dbReference type="EMBL" id="CAICTM010000543">
    <property type="protein sequence ID" value="CAB9512590.1"/>
    <property type="molecule type" value="Genomic_DNA"/>
</dbReference>
<name>A0A9N8HHM4_9STRA</name>
<dbReference type="AlphaFoldDB" id="A0A9N8HHM4"/>
<sequence length="92" mass="10312">MKSTNTSPPSLQSLLSHQFRTNTANLNDASSQDRIGTLRNTFLALEQARPTRQTHPGPHPARDASSRKQELLDILDDVLRILDDDDLEDDFA</sequence>
<evidence type="ECO:0000313" key="3">
    <source>
        <dbReference type="Proteomes" id="UP001153069"/>
    </source>
</evidence>
<dbReference type="Proteomes" id="UP001153069">
    <property type="component" value="Unassembled WGS sequence"/>
</dbReference>
<proteinExistence type="predicted"/>
<reference evidence="2" key="1">
    <citation type="submission" date="2020-06" db="EMBL/GenBank/DDBJ databases">
        <authorList>
            <consortium name="Plant Systems Biology data submission"/>
        </authorList>
    </citation>
    <scope>NUCLEOTIDE SEQUENCE</scope>
    <source>
        <strain evidence="2">D6</strain>
    </source>
</reference>
<feature type="region of interest" description="Disordered" evidence="1">
    <location>
        <begin position="47"/>
        <end position="68"/>
    </location>
</feature>
<evidence type="ECO:0000313" key="2">
    <source>
        <dbReference type="EMBL" id="CAB9512590.1"/>
    </source>
</evidence>
<keyword evidence="3" id="KW-1185">Reference proteome</keyword>
<evidence type="ECO:0000256" key="1">
    <source>
        <dbReference type="SAM" id="MobiDB-lite"/>
    </source>
</evidence>